<sequence length="139" mass="15391">MHLSLYVSACGTRLTASLTGPVSYADRRRALDVVCQRGKAEGIDRYLIDFTLAWHSLGTPEEKASFFHALRDRREFEGARIAYLNCPEGNIVELREAAAQVGFTAGIFGDRSAAIDWLQRDAQIVPARPLAFGRGAHLR</sequence>
<gene>
    <name evidence="1" type="ORF">GN331_08880</name>
</gene>
<protein>
    <recommendedName>
        <fullName evidence="3">STAS/SEC14 domain-containing protein</fullName>
    </recommendedName>
</protein>
<dbReference type="AlphaFoldDB" id="A0A7C9HVC0"/>
<accession>A0A7C9HVC0</accession>
<evidence type="ECO:0000313" key="2">
    <source>
        <dbReference type="Proteomes" id="UP000479692"/>
    </source>
</evidence>
<keyword evidence="2" id="KW-1185">Reference proteome</keyword>
<dbReference type="Proteomes" id="UP000479692">
    <property type="component" value="Unassembled WGS sequence"/>
</dbReference>
<evidence type="ECO:0008006" key="3">
    <source>
        <dbReference type="Google" id="ProtNLM"/>
    </source>
</evidence>
<evidence type="ECO:0000313" key="1">
    <source>
        <dbReference type="EMBL" id="MUV14318.1"/>
    </source>
</evidence>
<dbReference type="RefSeq" id="WP_156641611.1">
    <property type="nucleotide sequence ID" value="NZ_WOXT01000002.1"/>
</dbReference>
<dbReference type="EMBL" id="WOXT01000002">
    <property type="protein sequence ID" value="MUV14318.1"/>
    <property type="molecule type" value="Genomic_DNA"/>
</dbReference>
<reference evidence="1 2" key="1">
    <citation type="submission" date="2019-12" db="EMBL/GenBank/DDBJ databases">
        <authorList>
            <person name="Xu J."/>
        </authorList>
    </citation>
    <scope>NUCLEOTIDE SEQUENCE [LARGE SCALE GENOMIC DNA]</scope>
    <source>
        <strain evidence="1 2">HX-5-24</strain>
    </source>
</reference>
<comment type="caution">
    <text evidence="1">The sequence shown here is derived from an EMBL/GenBank/DDBJ whole genome shotgun (WGS) entry which is preliminary data.</text>
</comment>
<organism evidence="1 2">
    <name type="scientific">Noviluteimonas gilva</name>
    <dbReference type="NCBI Taxonomy" id="2682097"/>
    <lineage>
        <taxon>Bacteria</taxon>
        <taxon>Pseudomonadati</taxon>
        <taxon>Pseudomonadota</taxon>
        <taxon>Gammaproteobacteria</taxon>
        <taxon>Lysobacterales</taxon>
        <taxon>Lysobacteraceae</taxon>
        <taxon>Noviluteimonas</taxon>
    </lineage>
</organism>
<proteinExistence type="predicted"/>
<name>A0A7C9HVC0_9GAMM</name>